<evidence type="ECO:0000313" key="3">
    <source>
        <dbReference type="Proteomes" id="UP000218231"/>
    </source>
</evidence>
<comment type="caution">
    <text evidence="2">The sequence shown here is derived from an EMBL/GenBank/DDBJ whole genome shotgun (WGS) entry which is preliminary data.</text>
</comment>
<organism evidence="2 3">
    <name type="scientific">Diploscapter pachys</name>
    <dbReference type="NCBI Taxonomy" id="2018661"/>
    <lineage>
        <taxon>Eukaryota</taxon>
        <taxon>Metazoa</taxon>
        <taxon>Ecdysozoa</taxon>
        <taxon>Nematoda</taxon>
        <taxon>Chromadorea</taxon>
        <taxon>Rhabditida</taxon>
        <taxon>Rhabditina</taxon>
        <taxon>Rhabditomorpha</taxon>
        <taxon>Rhabditoidea</taxon>
        <taxon>Rhabditidae</taxon>
        <taxon>Diploscapter</taxon>
    </lineage>
</organism>
<gene>
    <name evidence="2" type="ORF">WR25_26566</name>
</gene>
<dbReference type="EMBL" id="LIAE01006469">
    <property type="protein sequence ID" value="PAV89161.1"/>
    <property type="molecule type" value="Genomic_DNA"/>
</dbReference>
<evidence type="ECO:0000313" key="2">
    <source>
        <dbReference type="EMBL" id="PAV89161.1"/>
    </source>
</evidence>
<sequence>METIGGRMDGRLSNGGNVDAEGHLVESGGNQKRSSEKKKMIAKVADDKRENPGNHGSQADDGVARHKAGKEMAQQQKRTKRVMKMREMPEVAKKCKMLDKMKEMREMCSPVINLQNITLDQFNEQLVKSIPSLQPPAAVIDLAGDQNLEMESNENENEDEGDVQNGNGERQFNWANIHRYFLEVINLNYSPTVKLSSCEAGVICKMIHEIENEAHVDARHCDYDELIRMFKWIERIQHRNFAKLSEIVKTATCNEIAMLYTDPLHCDLECEDFSARENSQINRQTDVAEHSSTSRSIPSPAELVPTRITADTPIAASTSSLSMYNQRQALLDVTASADNLDNVSGYAQDSYLDPVTQTIHSSLWQPPNLIYGNFSIPHSNSAANQNDEIVLTSL</sequence>
<dbReference type="Proteomes" id="UP000218231">
    <property type="component" value="Unassembled WGS sequence"/>
</dbReference>
<name>A0A2A2LSG6_9BILA</name>
<protein>
    <submittedName>
        <fullName evidence="2">Uncharacterized protein</fullName>
    </submittedName>
</protein>
<reference evidence="2 3" key="1">
    <citation type="journal article" date="2017" name="Curr. Biol.">
        <title>Genome architecture and evolution of a unichromosomal asexual nematode.</title>
        <authorList>
            <person name="Fradin H."/>
            <person name="Zegar C."/>
            <person name="Gutwein M."/>
            <person name="Lucas J."/>
            <person name="Kovtun M."/>
            <person name="Corcoran D."/>
            <person name="Baugh L.R."/>
            <person name="Kiontke K."/>
            <person name="Gunsalus K."/>
            <person name="Fitch D.H."/>
            <person name="Piano F."/>
        </authorList>
    </citation>
    <scope>NUCLEOTIDE SEQUENCE [LARGE SCALE GENOMIC DNA]</scope>
    <source>
        <strain evidence="2">PF1309</strain>
    </source>
</reference>
<accession>A0A2A2LSG6</accession>
<evidence type="ECO:0000256" key="1">
    <source>
        <dbReference type="SAM" id="MobiDB-lite"/>
    </source>
</evidence>
<keyword evidence="3" id="KW-1185">Reference proteome</keyword>
<feature type="region of interest" description="Disordered" evidence="1">
    <location>
        <begin position="1"/>
        <end position="66"/>
    </location>
</feature>
<dbReference type="AlphaFoldDB" id="A0A2A2LSG6"/>
<feature type="compositionally biased region" description="Basic and acidic residues" evidence="1">
    <location>
        <begin position="33"/>
        <end position="52"/>
    </location>
</feature>
<proteinExistence type="predicted"/>